<dbReference type="Proteomes" id="UP000620559">
    <property type="component" value="Unassembled WGS sequence"/>
</dbReference>
<dbReference type="RefSeq" id="WP_193915559.1">
    <property type="nucleotide sequence ID" value="NZ_JADEWL010000001.1"/>
</dbReference>
<comment type="caution">
    <text evidence="1">The sequence shown here is derived from an EMBL/GenBank/DDBJ whole genome shotgun (WGS) entry which is preliminary data.</text>
</comment>
<reference evidence="1" key="1">
    <citation type="submission" date="2020-10" db="EMBL/GenBank/DDBJ databases">
        <authorList>
            <person name="Castelo-Branco R."/>
            <person name="Eusebio N."/>
            <person name="Adriana R."/>
            <person name="Vieira A."/>
            <person name="Brugerolle De Fraissinette N."/>
            <person name="Rezende De Castro R."/>
            <person name="Schneider M.P."/>
            <person name="Vasconcelos V."/>
            <person name="Leao P.N."/>
        </authorList>
    </citation>
    <scope>NUCLEOTIDE SEQUENCE</scope>
    <source>
        <strain evidence="1">LEGE 06105</strain>
    </source>
</reference>
<accession>A0A8J7F883</accession>
<name>A0A8J7F883_9CYAN</name>
<gene>
    <name evidence="1" type="ORF">IQ247_00265</name>
</gene>
<proteinExistence type="predicted"/>
<dbReference type="EMBL" id="JADEWL010000001">
    <property type="protein sequence ID" value="MBE9211163.1"/>
    <property type="molecule type" value="Genomic_DNA"/>
</dbReference>
<evidence type="ECO:0000313" key="2">
    <source>
        <dbReference type="Proteomes" id="UP000620559"/>
    </source>
</evidence>
<evidence type="ECO:0000313" key="1">
    <source>
        <dbReference type="EMBL" id="MBE9211163.1"/>
    </source>
</evidence>
<keyword evidence="2" id="KW-1185">Reference proteome</keyword>
<protein>
    <submittedName>
        <fullName evidence="1">Uncharacterized protein</fullName>
    </submittedName>
</protein>
<dbReference type="AlphaFoldDB" id="A0A8J7F883"/>
<sequence length="217" mass="23401">MHSQIKWLIPLALTCFNIGSNLQKAAANTIFPFDTVYDTELTITPIPDSDVVKAFVTATNSNAPYGLTNFTSENYSRIDPETGIGTFSANPEDLGLDPAVFPFLSEEYFGSGDDKLFGFSKATAVFDFENLTVSGRGTINITGGAGRFIGATGTLTFTQEDEFNPNPTAPIVGEAFISGSFQVPHQIPEPRDTFGLAIGVVGSGLFLQKRRKSILKR</sequence>
<organism evidence="1 2">
    <name type="scientific">Plectonema cf. radiosum LEGE 06105</name>
    <dbReference type="NCBI Taxonomy" id="945769"/>
    <lineage>
        <taxon>Bacteria</taxon>
        <taxon>Bacillati</taxon>
        <taxon>Cyanobacteriota</taxon>
        <taxon>Cyanophyceae</taxon>
        <taxon>Oscillatoriophycideae</taxon>
        <taxon>Oscillatoriales</taxon>
        <taxon>Microcoleaceae</taxon>
        <taxon>Plectonema</taxon>
    </lineage>
</organism>